<dbReference type="GO" id="GO:0005576">
    <property type="term" value="C:extracellular region"/>
    <property type="evidence" value="ECO:0007669"/>
    <property type="project" value="UniProtKB-SubCell"/>
</dbReference>
<protein>
    <recommendedName>
        <fullName evidence="6">S-protein homolog</fullName>
    </recommendedName>
</protein>
<evidence type="ECO:0000256" key="5">
    <source>
        <dbReference type="ARBA" id="ARBA00022729"/>
    </source>
</evidence>
<sequence>MMNVKSVVLLMSLTIFVTLQMMSGVVSGRLFDNTKVNIVNKLSVPVVLRCKNKSTDDGPHILLPGEKYRLIFYKAPFFTYLWSCTFEVKGKVHKFDIYDSKRDNCVDYNCFWDITKNGPCQILHVYNDTSICFRWNK</sequence>
<dbReference type="OrthoDB" id="1741532at2759"/>
<keyword evidence="3 6" id="KW-0713">Self-incompatibility</keyword>
<keyword evidence="8" id="KW-1185">Reference proteome</keyword>
<comment type="similarity">
    <text evidence="2 6">Belongs to the plant self-incompatibility (S1) protein family.</text>
</comment>
<keyword evidence="4 6" id="KW-0964">Secreted</keyword>
<evidence type="ECO:0000313" key="7">
    <source>
        <dbReference type="EMBL" id="KAE9612733.1"/>
    </source>
</evidence>
<feature type="signal peptide" evidence="6">
    <location>
        <begin position="1"/>
        <end position="28"/>
    </location>
</feature>
<proteinExistence type="inferred from homology"/>
<evidence type="ECO:0000313" key="8">
    <source>
        <dbReference type="Proteomes" id="UP000447434"/>
    </source>
</evidence>
<comment type="subcellular location">
    <subcellularLocation>
        <location evidence="1 6">Secreted</location>
    </subcellularLocation>
</comment>
<feature type="chain" id="PRO_5025705707" description="S-protein homolog" evidence="6">
    <location>
        <begin position="29"/>
        <end position="137"/>
    </location>
</feature>
<keyword evidence="5 6" id="KW-0732">Signal</keyword>
<gene>
    <name evidence="7" type="ORF">Lalb_Chr06g0176191</name>
</gene>
<evidence type="ECO:0000256" key="3">
    <source>
        <dbReference type="ARBA" id="ARBA00022471"/>
    </source>
</evidence>
<dbReference type="PANTHER" id="PTHR31232">
    <property type="match status" value="1"/>
</dbReference>
<reference evidence="8" key="1">
    <citation type="journal article" date="2020" name="Nat. Commun.">
        <title>Genome sequence of the cluster root forming white lupin.</title>
        <authorList>
            <person name="Hufnagel B."/>
            <person name="Marques A."/>
            <person name="Soriano A."/>
            <person name="Marques L."/>
            <person name="Divol F."/>
            <person name="Doumas P."/>
            <person name="Sallet E."/>
            <person name="Mancinotti D."/>
            <person name="Carrere S."/>
            <person name="Marande W."/>
            <person name="Arribat S."/>
            <person name="Keller J."/>
            <person name="Huneau C."/>
            <person name="Blein T."/>
            <person name="Aime D."/>
            <person name="Laguerre M."/>
            <person name="Taylor J."/>
            <person name="Schubert V."/>
            <person name="Nelson M."/>
            <person name="Geu-Flores F."/>
            <person name="Crespi M."/>
            <person name="Gallardo-Guerrero K."/>
            <person name="Delaux P.-M."/>
            <person name="Salse J."/>
            <person name="Berges H."/>
            <person name="Guyot R."/>
            <person name="Gouzy J."/>
            <person name="Peret B."/>
        </authorList>
    </citation>
    <scope>NUCLEOTIDE SEQUENCE [LARGE SCALE GENOMIC DNA]</scope>
    <source>
        <strain evidence="8">cv. Amiga</strain>
    </source>
</reference>
<dbReference type="Proteomes" id="UP000447434">
    <property type="component" value="Chromosome 6"/>
</dbReference>
<dbReference type="InterPro" id="IPR010264">
    <property type="entry name" value="Self-incomp_S1"/>
</dbReference>
<evidence type="ECO:0000256" key="1">
    <source>
        <dbReference type="ARBA" id="ARBA00004613"/>
    </source>
</evidence>
<comment type="caution">
    <text evidence="7">The sequence shown here is derived from an EMBL/GenBank/DDBJ whole genome shotgun (WGS) entry which is preliminary data.</text>
</comment>
<dbReference type="Pfam" id="PF05938">
    <property type="entry name" value="Self-incomp_S1"/>
    <property type="match status" value="1"/>
</dbReference>
<dbReference type="EMBL" id="WOCE01000006">
    <property type="protein sequence ID" value="KAE9612733.1"/>
    <property type="molecule type" value="Genomic_DNA"/>
</dbReference>
<dbReference type="PANTHER" id="PTHR31232:SF43">
    <property type="entry name" value="S-PROTEIN HOMOLOG 29-RELATED"/>
    <property type="match status" value="1"/>
</dbReference>
<organism evidence="7 8">
    <name type="scientific">Lupinus albus</name>
    <name type="common">White lupine</name>
    <name type="synonym">Lupinus termis</name>
    <dbReference type="NCBI Taxonomy" id="3870"/>
    <lineage>
        <taxon>Eukaryota</taxon>
        <taxon>Viridiplantae</taxon>
        <taxon>Streptophyta</taxon>
        <taxon>Embryophyta</taxon>
        <taxon>Tracheophyta</taxon>
        <taxon>Spermatophyta</taxon>
        <taxon>Magnoliopsida</taxon>
        <taxon>eudicotyledons</taxon>
        <taxon>Gunneridae</taxon>
        <taxon>Pentapetalae</taxon>
        <taxon>rosids</taxon>
        <taxon>fabids</taxon>
        <taxon>Fabales</taxon>
        <taxon>Fabaceae</taxon>
        <taxon>Papilionoideae</taxon>
        <taxon>50 kb inversion clade</taxon>
        <taxon>genistoids sensu lato</taxon>
        <taxon>core genistoids</taxon>
        <taxon>Genisteae</taxon>
        <taxon>Lupinus</taxon>
    </lineage>
</organism>
<evidence type="ECO:0000256" key="2">
    <source>
        <dbReference type="ARBA" id="ARBA00005581"/>
    </source>
</evidence>
<evidence type="ECO:0000256" key="6">
    <source>
        <dbReference type="RuleBase" id="RU367044"/>
    </source>
</evidence>
<dbReference type="AlphaFoldDB" id="A0A6A4QGD4"/>
<name>A0A6A4QGD4_LUPAL</name>
<accession>A0A6A4QGD4</accession>
<dbReference type="GO" id="GO:0060320">
    <property type="term" value="P:rejection of self pollen"/>
    <property type="evidence" value="ECO:0007669"/>
    <property type="project" value="UniProtKB-KW"/>
</dbReference>
<evidence type="ECO:0000256" key="4">
    <source>
        <dbReference type="ARBA" id="ARBA00022525"/>
    </source>
</evidence>